<keyword evidence="13" id="KW-1185">Reference proteome</keyword>
<dbReference type="GO" id="GO:0005634">
    <property type="term" value="C:nucleus"/>
    <property type="evidence" value="ECO:0007669"/>
    <property type="project" value="UniProtKB-SubCell"/>
</dbReference>
<organism evidence="12 13">
    <name type="scientific">Rhizodiscina lignyota</name>
    <dbReference type="NCBI Taxonomy" id="1504668"/>
    <lineage>
        <taxon>Eukaryota</taxon>
        <taxon>Fungi</taxon>
        <taxon>Dikarya</taxon>
        <taxon>Ascomycota</taxon>
        <taxon>Pezizomycotina</taxon>
        <taxon>Dothideomycetes</taxon>
        <taxon>Pleosporomycetidae</taxon>
        <taxon>Aulographales</taxon>
        <taxon>Rhizodiscinaceae</taxon>
        <taxon>Rhizodiscina</taxon>
    </lineage>
</organism>
<feature type="compositionally biased region" description="Polar residues" evidence="10">
    <location>
        <begin position="26"/>
        <end position="54"/>
    </location>
</feature>
<evidence type="ECO:0000256" key="1">
    <source>
        <dbReference type="ARBA" id="ARBA00004123"/>
    </source>
</evidence>
<name>A0A9P4IF79_9PEZI</name>
<gene>
    <name evidence="12" type="ORF">NA57DRAFT_40833</name>
</gene>
<dbReference type="PROSITE" id="PS50048">
    <property type="entry name" value="ZN2_CY6_FUNGAL_2"/>
    <property type="match status" value="1"/>
</dbReference>
<dbReference type="EMBL" id="ML978127">
    <property type="protein sequence ID" value="KAF2098190.1"/>
    <property type="molecule type" value="Genomic_DNA"/>
</dbReference>
<feature type="region of interest" description="Disordered" evidence="10">
    <location>
        <begin position="1"/>
        <end position="61"/>
    </location>
</feature>
<dbReference type="PANTHER" id="PTHR47659">
    <property type="entry name" value="ZN(II)2CYS6 TRANSCRIPTION FACTOR (EUROFUNG)-RELATED"/>
    <property type="match status" value="1"/>
</dbReference>
<evidence type="ECO:0000256" key="10">
    <source>
        <dbReference type="SAM" id="MobiDB-lite"/>
    </source>
</evidence>
<sequence length="642" mass="69476">MIPDAEDVSPSPSSHGEEEDDDMAMEQSNDGRGSSEPSNAHANGNGQTKSSSAKDPQRPRRKKARRACAACQRAHLTCGDERPCNRCIKRGIEASCQDGVRKKAKYLQDVAAENLMPGVGGPFTSSNGNTYNHNAATVTVPQSTNYYPTAAQPTSNFEMFGTSNQTPMPPPPLSSNGSFTNQQSPTSPSFQSIASQQSPSAQGMAPIPTSSQPGMSQLAQQFAFDPADPALFNFDISGFNFGNQFGAMEFGMLGHIAGGAADSPTNENHLVGAMQMPANYGGPINSASTFADGSNGGIMFNQDPMISSEWQRHNSMSSQFNPVNDGPGRTDSVSSNAYAIGAGPGTAQKKRKRDYDAIYDGVKAPYSYTEGFHSLQAFLTKYYSPDKKLRIAKALATYRPTLINTYGAMSERDLIFAEQGFQRALCEMEHDILPLTGTPAIILRRTGEVAYITKEFCYMTGWPRDVLLGKAPNLNINLGASTGNHTGASTRGAVNTPRLSTLDGDSANAKAAKPRPVLIAELLDHESVVQFWEDCARHAYVDPAGREYRPCKLIKYRTKDMDSAEDANGGGADGTNGAEGPVKKHIKKEHDHDHIKREEEMLALGKNEGTVNSMMTWNIKRDVFDAPMMFTLLVSRDPFMTV</sequence>
<feature type="compositionally biased region" description="Polar residues" evidence="10">
    <location>
        <begin position="147"/>
        <end position="166"/>
    </location>
</feature>
<keyword evidence="3" id="KW-0312">Gluconeogenesis</keyword>
<comment type="caution">
    <text evidence="12">The sequence shown here is derived from an EMBL/GenBank/DDBJ whole genome shotgun (WGS) entry which is preliminary data.</text>
</comment>
<keyword evidence="6" id="KW-0805">Transcription regulation</keyword>
<evidence type="ECO:0000256" key="5">
    <source>
        <dbReference type="ARBA" id="ARBA00022833"/>
    </source>
</evidence>
<keyword evidence="5" id="KW-0862">Zinc</keyword>
<evidence type="ECO:0000256" key="2">
    <source>
        <dbReference type="ARBA" id="ARBA00010855"/>
    </source>
</evidence>
<dbReference type="InterPro" id="IPR036864">
    <property type="entry name" value="Zn2-C6_fun-type_DNA-bd_sf"/>
</dbReference>
<feature type="compositionally biased region" description="Polar residues" evidence="10">
    <location>
        <begin position="174"/>
        <end position="186"/>
    </location>
</feature>
<evidence type="ECO:0000313" key="12">
    <source>
        <dbReference type="EMBL" id="KAF2098190.1"/>
    </source>
</evidence>
<dbReference type="GO" id="GO:0009267">
    <property type="term" value="P:cellular response to starvation"/>
    <property type="evidence" value="ECO:0007669"/>
    <property type="project" value="TreeGrafter"/>
</dbReference>
<dbReference type="GO" id="GO:0008270">
    <property type="term" value="F:zinc ion binding"/>
    <property type="evidence" value="ECO:0007669"/>
    <property type="project" value="InterPro"/>
</dbReference>
<dbReference type="AlphaFoldDB" id="A0A9P4IF79"/>
<evidence type="ECO:0000256" key="8">
    <source>
        <dbReference type="ARBA" id="ARBA00023163"/>
    </source>
</evidence>
<keyword evidence="8" id="KW-0804">Transcription</keyword>
<dbReference type="GO" id="GO:0000981">
    <property type="term" value="F:DNA-binding transcription factor activity, RNA polymerase II-specific"/>
    <property type="evidence" value="ECO:0007669"/>
    <property type="project" value="InterPro"/>
</dbReference>
<evidence type="ECO:0000259" key="11">
    <source>
        <dbReference type="PROSITE" id="PS50048"/>
    </source>
</evidence>
<keyword evidence="9" id="KW-0539">Nucleus</keyword>
<feature type="domain" description="Zn(2)-C6 fungal-type" evidence="11">
    <location>
        <begin position="67"/>
        <end position="96"/>
    </location>
</feature>
<reference evidence="12" key="1">
    <citation type="journal article" date="2020" name="Stud. Mycol.">
        <title>101 Dothideomycetes genomes: a test case for predicting lifestyles and emergence of pathogens.</title>
        <authorList>
            <person name="Haridas S."/>
            <person name="Albert R."/>
            <person name="Binder M."/>
            <person name="Bloem J."/>
            <person name="Labutti K."/>
            <person name="Salamov A."/>
            <person name="Andreopoulos B."/>
            <person name="Baker S."/>
            <person name="Barry K."/>
            <person name="Bills G."/>
            <person name="Bluhm B."/>
            <person name="Cannon C."/>
            <person name="Castanera R."/>
            <person name="Culley D."/>
            <person name="Daum C."/>
            <person name="Ezra D."/>
            <person name="Gonzalez J."/>
            <person name="Henrissat B."/>
            <person name="Kuo A."/>
            <person name="Liang C."/>
            <person name="Lipzen A."/>
            <person name="Lutzoni F."/>
            <person name="Magnuson J."/>
            <person name="Mondo S."/>
            <person name="Nolan M."/>
            <person name="Ohm R."/>
            <person name="Pangilinan J."/>
            <person name="Park H.-J."/>
            <person name="Ramirez L."/>
            <person name="Alfaro M."/>
            <person name="Sun H."/>
            <person name="Tritt A."/>
            <person name="Yoshinaga Y."/>
            <person name="Zwiers L.-H."/>
            <person name="Turgeon B."/>
            <person name="Goodwin S."/>
            <person name="Spatafora J."/>
            <person name="Crous P."/>
            <person name="Grigoriev I."/>
        </authorList>
    </citation>
    <scope>NUCLEOTIDE SEQUENCE</scope>
    <source>
        <strain evidence="12">CBS 133067</strain>
    </source>
</reference>
<evidence type="ECO:0000313" key="13">
    <source>
        <dbReference type="Proteomes" id="UP000799772"/>
    </source>
</evidence>
<dbReference type="SUPFAM" id="SSF57701">
    <property type="entry name" value="Zn2/Cys6 DNA-binding domain"/>
    <property type="match status" value="1"/>
</dbReference>
<dbReference type="Pfam" id="PF24990">
    <property type="entry name" value="PAS_13"/>
    <property type="match status" value="1"/>
</dbReference>
<dbReference type="InterPro" id="IPR001138">
    <property type="entry name" value="Zn2Cys6_DnaBD"/>
</dbReference>
<dbReference type="InterPro" id="IPR056751">
    <property type="entry name" value="PAS_13"/>
</dbReference>
<evidence type="ECO:0000256" key="4">
    <source>
        <dbReference type="ARBA" id="ARBA00022723"/>
    </source>
</evidence>
<feature type="region of interest" description="Disordered" evidence="10">
    <location>
        <begin position="562"/>
        <end position="594"/>
    </location>
</feature>
<dbReference type="SMART" id="SM00066">
    <property type="entry name" value="GAL4"/>
    <property type="match status" value="1"/>
</dbReference>
<evidence type="ECO:0000256" key="6">
    <source>
        <dbReference type="ARBA" id="ARBA00023015"/>
    </source>
</evidence>
<accession>A0A9P4IF79</accession>
<comment type="subcellular location">
    <subcellularLocation>
        <location evidence="1">Nucleus</location>
    </subcellularLocation>
</comment>
<keyword evidence="7" id="KW-0238">DNA-binding</keyword>
<feature type="compositionally biased region" description="Low complexity" evidence="10">
    <location>
        <begin position="187"/>
        <end position="202"/>
    </location>
</feature>
<protein>
    <recommendedName>
        <fullName evidence="11">Zn(2)-C6 fungal-type domain-containing protein</fullName>
    </recommendedName>
</protein>
<dbReference type="PANTHER" id="PTHR47659:SF1">
    <property type="entry name" value="TRANSCRIPTION ACTIVATOR OF GLUCONEOGENESIS ERT1"/>
    <property type="match status" value="1"/>
</dbReference>
<dbReference type="OrthoDB" id="2538135at2759"/>
<keyword evidence="4" id="KW-0479">Metal-binding</keyword>
<evidence type="ECO:0000256" key="3">
    <source>
        <dbReference type="ARBA" id="ARBA00022432"/>
    </source>
</evidence>
<comment type="similarity">
    <text evidence="2">Belongs to the ERT1/acuK family.</text>
</comment>
<dbReference type="CDD" id="cd00067">
    <property type="entry name" value="GAL4"/>
    <property type="match status" value="1"/>
</dbReference>
<dbReference type="GO" id="GO:0000977">
    <property type="term" value="F:RNA polymerase II transcription regulatory region sequence-specific DNA binding"/>
    <property type="evidence" value="ECO:0007669"/>
    <property type="project" value="TreeGrafter"/>
</dbReference>
<evidence type="ECO:0000256" key="7">
    <source>
        <dbReference type="ARBA" id="ARBA00023125"/>
    </source>
</evidence>
<dbReference type="InterPro" id="IPR050335">
    <property type="entry name" value="ERT1_acuK_gluconeogen_tf"/>
</dbReference>
<feature type="region of interest" description="Disordered" evidence="10">
    <location>
        <begin position="147"/>
        <end position="216"/>
    </location>
</feature>
<dbReference type="Proteomes" id="UP000799772">
    <property type="component" value="Unassembled WGS sequence"/>
</dbReference>
<dbReference type="GO" id="GO:0006094">
    <property type="term" value="P:gluconeogenesis"/>
    <property type="evidence" value="ECO:0007669"/>
    <property type="project" value="UniProtKB-KW"/>
</dbReference>
<evidence type="ECO:0000256" key="9">
    <source>
        <dbReference type="ARBA" id="ARBA00023242"/>
    </source>
</evidence>
<proteinExistence type="inferred from homology"/>